<dbReference type="EMBL" id="MFID01000025">
    <property type="protein sequence ID" value="OGF80879.1"/>
    <property type="molecule type" value="Genomic_DNA"/>
</dbReference>
<dbReference type="GO" id="GO:0004822">
    <property type="term" value="F:isoleucine-tRNA ligase activity"/>
    <property type="evidence" value="ECO:0007669"/>
    <property type="project" value="UniProtKB-EC"/>
</dbReference>
<dbReference type="InterPro" id="IPR002301">
    <property type="entry name" value="Ile-tRNA-ligase"/>
</dbReference>
<evidence type="ECO:0000256" key="7">
    <source>
        <dbReference type="ARBA" id="ARBA00022598"/>
    </source>
</evidence>
<evidence type="ECO:0000256" key="13">
    <source>
        <dbReference type="ARBA" id="ARBA00023146"/>
    </source>
</evidence>
<dbReference type="EC" id="6.1.1.5" evidence="5"/>
<dbReference type="Gene3D" id="1.10.730.10">
    <property type="entry name" value="Isoleucyl-tRNA Synthetase, Domain 1"/>
    <property type="match status" value="1"/>
</dbReference>
<evidence type="ECO:0000256" key="2">
    <source>
        <dbReference type="ARBA" id="ARBA00004496"/>
    </source>
</evidence>
<feature type="active site" description="Proton donor/acceptor" evidence="16">
    <location>
        <position position="578"/>
    </location>
</feature>
<dbReference type="GO" id="GO:0046872">
    <property type="term" value="F:metal ion binding"/>
    <property type="evidence" value="ECO:0007669"/>
    <property type="project" value="UniProtKB-KW"/>
</dbReference>
<organism evidence="21 22">
    <name type="scientific">Candidatus Giovannonibacteria bacterium RIFCSPLOWO2_01_FULL_45_34</name>
    <dbReference type="NCBI Taxonomy" id="1798351"/>
    <lineage>
        <taxon>Bacteria</taxon>
        <taxon>Candidatus Giovannoniibacteriota</taxon>
    </lineage>
</organism>
<dbReference type="PANTHER" id="PTHR42780:SF1">
    <property type="entry name" value="ISOLEUCINE--TRNA LIGASE, CYTOPLASMIC"/>
    <property type="match status" value="1"/>
</dbReference>
<evidence type="ECO:0000256" key="17">
    <source>
        <dbReference type="PIRSR" id="PIRSR613078-2"/>
    </source>
</evidence>
<dbReference type="Pfam" id="PF08264">
    <property type="entry name" value="Anticodon_1"/>
    <property type="match status" value="1"/>
</dbReference>
<keyword evidence="6" id="KW-0963">Cytoplasm</keyword>
<dbReference type="InterPro" id="IPR002300">
    <property type="entry name" value="aa-tRNA-synth_Ia"/>
</dbReference>
<evidence type="ECO:0000256" key="10">
    <source>
        <dbReference type="ARBA" id="ARBA00022833"/>
    </source>
</evidence>
<dbReference type="PRINTS" id="PR00984">
    <property type="entry name" value="TRNASYNTHILE"/>
</dbReference>
<dbReference type="SUPFAM" id="SSF53254">
    <property type="entry name" value="Phosphoglycerate mutase-like"/>
    <property type="match status" value="1"/>
</dbReference>
<protein>
    <recommendedName>
        <fullName evidence="5">isoleucine--tRNA ligase</fullName>
        <ecNumber evidence="5">6.1.1.5</ecNumber>
    </recommendedName>
</protein>
<feature type="binding site" evidence="17">
    <location>
        <position position="551"/>
    </location>
    <ligand>
        <name>substrate</name>
    </ligand>
</feature>
<dbReference type="SUPFAM" id="SSF50677">
    <property type="entry name" value="ValRS/IleRS/LeuRS editing domain"/>
    <property type="match status" value="1"/>
</dbReference>
<keyword evidence="9 18" id="KW-0547">Nucleotide-binding</keyword>
<sequence length="1167" mass="133934">MFDEKEILWFWEKNKIFEKSVNQRKPLDKTRGEKHKSKTFVFFEGPPGANGKPHIGHFETRVFKDIVLRYKTMRGFYVPRSAGWDTHGLPIEVEVEKTLGLKNKKEIETYGVALFNKKCRELVWQYKDAWERMTGRMGFWIDMKHPYITYENTYIESLWAVIKEFAKKGLLYEDFKVLPWCVRCGTALSSHELAQGYEKVKENSVYVKFQTKNVKIFYLVWTTTPWTLPGNVALAVNPQINYCFAKNNLSEEVFILAESRLCVLGDGYSVIKKVKGKELIGEEYDALYANKAPYKIVAGDFVSAEDGTGIVHIAPAFGDDDFQIGKKYNLPVLLTVDERGIMQTPEWTWNGAFFSALGGSASGGKKANELIIEDLNARNLLFKEEPYEHDYPFCWRCKTPLMYFARKSWWVDVNKVRKELLENNKTVNWHPEHIKEGRFGEWLKEKKNWAFSRERYWGTPLPVWRCGRCEKWEAIGSQNEMQKWAMPPKNKYIMMRHGEAETNVKNISNCTLEKNIYPLTPKGRREAERAAGEMKKKKIKPDMIVASPFLRTKETAEKIAEVLGIDKKNIKFDVRLGEINTGIFAEGKRAKYSTFYKSQIEKFEKAPPNGENLNDLKKRTFAVIEEIESQYQNKTVLIVSHEYSLWMLWSAAEGKSYEESVAANDGRRDFIVTGGWANLEIPPLPRGENFILDLHKPYIDAITLKCPCGGIMKRVPEVCDVWFDSGAMPYASKAPGFPADYIVEAIDQTRGWFYTLLAVSTLLGKGAPYKNVTVLGHVLDKNGKKMSKSLGNIVDPAVLIEKYGADSARWYFLTINQPWDSKLFTEDDVKDASRRFFMILWNVLQFYKMYVTWRSDRQAAVGPPKAKLLINQWALIKLQDTIRVVTEKLDAYDIVGAARDLENFVADDVSRWYVRRIRDVMKENNADSKETAAVLRYLLGEISKLLAPFAPFISEKIWMELGNKGSVHLEDWARSSGNLSKVRVLQDLAQRDGASRAIRQQTNMRVLAKPGTKTDEALTDMTEVRRIVGLALEARQKANIKVRQPLQKLTVKSEILKKTDKDFLELIKNEANIKDIIFDSSLKDAVLLDINITPELREEGIIRDLIREIQSARKTAGFTRKDKVSAVLELPKEIFEAAKKYEKVLAKETNLKSVKISEAGAVKISLK</sequence>
<dbReference type="InterPro" id="IPR009080">
    <property type="entry name" value="tRNAsynth_Ia_anticodon-bd"/>
</dbReference>
<dbReference type="Pfam" id="PF00133">
    <property type="entry name" value="tRNA-synt_1"/>
    <property type="match status" value="2"/>
</dbReference>
<evidence type="ECO:0000256" key="18">
    <source>
        <dbReference type="RuleBase" id="RU363035"/>
    </source>
</evidence>
<evidence type="ECO:0000256" key="12">
    <source>
        <dbReference type="ARBA" id="ARBA00022917"/>
    </source>
</evidence>
<keyword evidence="7 18" id="KW-0436">Ligase</keyword>
<dbReference type="Gene3D" id="3.40.50.1240">
    <property type="entry name" value="Phosphoglycerate mutase-like"/>
    <property type="match status" value="1"/>
</dbReference>
<dbReference type="InterPro" id="IPR009008">
    <property type="entry name" value="Val/Leu/Ile-tRNA-synth_edit"/>
</dbReference>
<dbReference type="InterPro" id="IPR013078">
    <property type="entry name" value="His_Pase_superF_clade-1"/>
</dbReference>
<evidence type="ECO:0000256" key="5">
    <source>
        <dbReference type="ARBA" id="ARBA00013165"/>
    </source>
</evidence>
<dbReference type="PROSITE" id="PS00178">
    <property type="entry name" value="AA_TRNA_LIGASE_I"/>
    <property type="match status" value="1"/>
</dbReference>
<name>A0A1F5WZ33_9BACT</name>
<dbReference type="InterPro" id="IPR023586">
    <property type="entry name" value="Ile-tRNA-ligase_type2"/>
</dbReference>
<feature type="binding site" evidence="17">
    <location>
        <begin position="496"/>
        <end position="503"/>
    </location>
    <ligand>
        <name>substrate</name>
    </ligand>
</feature>
<evidence type="ECO:0000256" key="6">
    <source>
        <dbReference type="ARBA" id="ARBA00022490"/>
    </source>
</evidence>
<evidence type="ECO:0000256" key="4">
    <source>
        <dbReference type="ARBA" id="ARBA00011245"/>
    </source>
</evidence>
<dbReference type="InterPro" id="IPR029033">
    <property type="entry name" value="His_PPase_superfam"/>
</dbReference>
<dbReference type="SUPFAM" id="SSF47323">
    <property type="entry name" value="Anticodon-binding domain of a subclass of class I aminoacyl-tRNA synthetases"/>
    <property type="match status" value="2"/>
</dbReference>
<evidence type="ECO:0000256" key="1">
    <source>
        <dbReference type="ARBA" id="ARBA00001947"/>
    </source>
</evidence>
<dbReference type="AlphaFoldDB" id="A0A1F5WZ33"/>
<dbReference type="Pfam" id="PF00300">
    <property type="entry name" value="His_Phos_1"/>
    <property type="match status" value="1"/>
</dbReference>
<dbReference type="InterPro" id="IPR014729">
    <property type="entry name" value="Rossmann-like_a/b/a_fold"/>
</dbReference>
<comment type="caution">
    <text evidence="21">The sequence shown here is derived from an EMBL/GenBank/DDBJ whole genome shotgun (WGS) entry which is preliminary data.</text>
</comment>
<feature type="domain" description="Aminoacyl-tRNA synthetase class Ia" evidence="19">
    <location>
        <begin position="710"/>
        <end position="814"/>
    </location>
</feature>
<dbReference type="GO" id="GO:0002161">
    <property type="term" value="F:aminoacyl-tRNA deacylase activity"/>
    <property type="evidence" value="ECO:0007669"/>
    <property type="project" value="InterPro"/>
</dbReference>
<dbReference type="SMART" id="SM00855">
    <property type="entry name" value="PGAM"/>
    <property type="match status" value="1"/>
</dbReference>
<evidence type="ECO:0000256" key="15">
    <source>
        <dbReference type="ARBA" id="ARBA00048359"/>
    </source>
</evidence>
<evidence type="ECO:0000256" key="9">
    <source>
        <dbReference type="ARBA" id="ARBA00022741"/>
    </source>
</evidence>
<dbReference type="GO" id="GO:0005737">
    <property type="term" value="C:cytoplasm"/>
    <property type="evidence" value="ECO:0007669"/>
    <property type="project" value="UniProtKB-SubCell"/>
</dbReference>
<dbReference type="FunFam" id="3.40.50.620:FF:000063">
    <property type="entry name" value="Isoleucine--tRNA ligase"/>
    <property type="match status" value="1"/>
</dbReference>
<evidence type="ECO:0000256" key="8">
    <source>
        <dbReference type="ARBA" id="ARBA00022723"/>
    </source>
</evidence>
<dbReference type="SUPFAM" id="SSF52374">
    <property type="entry name" value="Nucleotidylyl transferase"/>
    <property type="match status" value="1"/>
</dbReference>
<keyword evidence="10" id="KW-0862">Zinc</keyword>
<comment type="subcellular location">
    <subcellularLocation>
        <location evidence="2">Cytoplasm</location>
    </subcellularLocation>
</comment>
<evidence type="ECO:0000256" key="16">
    <source>
        <dbReference type="PIRSR" id="PIRSR613078-1"/>
    </source>
</evidence>
<feature type="domain" description="Methionyl/Valyl/Leucyl/Isoleucyl-tRNA synthetase anticodon-binding" evidence="20">
    <location>
        <begin position="871"/>
        <end position="1047"/>
    </location>
</feature>
<dbReference type="Gene3D" id="3.40.50.620">
    <property type="entry name" value="HUPs"/>
    <property type="match status" value="2"/>
</dbReference>
<dbReference type="Pfam" id="PF19302">
    <property type="entry name" value="DUF5915"/>
    <property type="match status" value="1"/>
</dbReference>
<dbReference type="Gene3D" id="3.90.740.10">
    <property type="entry name" value="Valyl/Leucyl/Isoleucyl-tRNA synthetase, editing domain"/>
    <property type="match status" value="1"/>
</dbReference>
<feature type="domain" description="Aminoacyl-tRNA synthetase class Ia" evidence="19">
    <location>
        <begin position="7"/>
        <end position="483"/>
    </location>
</feature>
<evidence type="ECO:0000256" key="3">
    <source>
        <dbReference type="ARBA" id="ARBA00007078"/>
    </source>
</evidence>
<keyword evidence="11 18" id="KW-0067">ATP-binding</keyword>
<comment type="function">
    <text evidence="14">Catalyzes the attachment of isoleucine to tRNA(Ile). As IleRS can inadvertently accommodate and process structurally similar amino acids such as valine, to avoid such errors it has two additional distinct tRNA(Ile)-dependent editing activities. One activity is designated as 'pretransfer' editing and involves the hydrolysis of activated Val-AMP. The other activity is designated 'posttransfer' editing and involves deacylation of mischarged Val-tRNA(Ile).</text>
</comment>
<dbReference type="CDD" id="cd07067">
    <property type="entry name" value="HP_PGM_like"/>
    <property type="match status" value="1"/>
</dbReference>
<feature type="active site" description="Tele-phosphohistidine intermediate" evidence="16">
    <location>
        <position position="497"/>
    </location>
</feature>
<comment type="subunit">
    <text evidence="4">Monomer.</text>
</comment>
<evidence type="ECO:0000313" key="22">
    <source>
        <dbReference type="Proteomes" id="UP000178114"/>
    </source>
</evidence>
<dbReference type="GO" id="GO:0006428">
    <property type="term" value="P:isoleucyl-tRNA aminoacylation"/>
    <property type="evidence" value="ECO:0007669"/>
    <property type="project" value="InterPro"/>
</dbReference>
<comment type="cofactor">
    <cofactor evidence="1">
        <name>Zn(2+)</name>
        <dbReference type="ChEBI" id="CHEBI:29105"/>
    </cofactor>
</comment>
<evidence type="ECO:0000259" key="19">
    <source>
        <dbReference type="Pfam" id="PF00133"/>
    </source>
</evidence>
<keyword evidence="12 18" id="KW-0648">Protein biosynthesis</keyword>
<dbReference type="STRING" id="1798351.A2930_01020"/>
<dbReference type="PANTHER" id="PTHR42780">
    <property type="entry name" value="SOLEUCYL-TRNA SYNTHETASE"/>
    <property type="match status" value="1"/>
</dbReference>
<keyword evidence="13 18" id="KW-0030">Aminoacyl-tRNA synthetase</keyword>
<comment type="catalytic activity">
    <reaction evidence="15">
        <text>tRNA(Ile) + L-isoleucine + ATP = L-isoleucyl-tRNA(Ile) + AMP + diphosphate</text>
        <dbReference type="Rhea" id="RHEA:11060"/>
        <dbReference type="Rhea" id="RHEA-COMP:9666"/>
        <dbReference type="Rhea" id="RHEA-COMP:9695"/>
        <dbReference type="ChEBI" id="CHEBI:30616"/>
        <dbReference type="ChEBI" id="CHEBI:33019"/>
        <dbReference type="ChEBI" id="CHEBI:58045"/>
        <dbReference type="ChEBI" id="CHEBI:78442"/>
        <dbReference type="ChEBI" id="CHEBI:78528"/>
        <dbReference type="ChEBI" id="CHEBI:456215"/>
        <dbReference type="EC" id="6.1.1.5"/>
    </reaction>
</comment>
<dbReference type="InterPro" id="IPR001412">
    <property type="entry name" value="aa-tRNA-synth_I_CS"/>
</dbReference>
<reference evidence="21 22" key="1">
    <citation type="journal article" date="2016" name="Nat. Commun.">
        <title>Thousands of microbial genomes shed light on interconnected biogeochemical processes in an aquifer system.</title>
        <authorList>
            <person name="Anantharaman K."/>
            <person name="Brown C.T."/>
            <person name="Hug L.A."/>
            <person name="Sharon I."/>
            <person name="Castelle C.J."/>
            <person name="Probst A.J."/>
            <person name="Thomas B.C."/>
            <person name="Singh A."/>
            <person name="Wilkins M.J."/>
            <person name="Karaoz U."/>
            <person name="Brodie E.L."/>
            <person name="Williams K.H."/>
            <person name="Hubbard S.S."/>
            <person name="Banfield J.F."/>
        </authorList>
    </citation>
    <scope>NUCLEOTIDE SEQUENCE [LARGE SCALE GENOMIC DNA]</scope>
</reference>
<gene>
    <name evidence="21" type="ORF">A2930_01020</name>
</gene>
<proteinExistence type="inferred from homology"/>
<accession>A0A1F5WZ33</accession>
<keyword evidence="8" id="KW-0479">Metal-binding</keyword>
<evidence type="ECO:0000259" key="20">
    <source>
        <dbReference type="Pfam" id="PF08264"/>
    </source>
</evidence>
<dbReference type="InterPro" id="IPR013155">
    <property type="entry name" value="M/V/L/I-tRNA-synth_anticd-bd"/>
</dbReference>
<evidence type="ECO:0000256" key="11">
    <source>
        <dbReference type="ARBA" id="ARBA00022840"/>
    </source>
</evidence>
<dbReference type="GO" id="GO:0005524">
    <property type="term" value="F:ATP binding"/>
    <property type="evidence" value="ECO:0007669"/>
    <property type="project" value="UniProtKB-KW"/>
</dbReference>
<dbReference type="Proteomes" id="UP000178114">
    <property type="component" value="Unassembled WGS sequence"/>
</dbReference>
<evidence type="ECO:0000313" key="21">
    <source>
        <dbReference type="EMBL" id="OGF80879.1"/>
    </source>
</evidence>
<comment type="similarity">
    <text evidence="3">Belongs to the class-I aminoacyl-tRNA synthetase family. IleS type 2 subfamily.</text>
</comment>
<evidence type="ECO:0000256" key="14">
    <source>
        <dbReference type="ARBA" id="ARBA00025217"/>
    </source>
</evidence>